<dbReference type="PANTHER" id="PTHR43900:SF45">
    <property type="entry name" value="GLUTATHIONE S-TRANSFERASE F9"/>
    <property type="match status" value="1"/>
</dbReference>
<dbReference type="PANTHER" id="PTHR43900">
    <property type="entry name" value="GLUTATHIONE S-TRANSFERASE RHO"/>
    <property type="match status" value="1"/>
</dbReference>
<organism evidence="9 10">
    <name type="scientific">Rhodamnia argentea</name>
    <dbReference type="NCBI Taxonomy" id="178133"/>
    <lineage>
        <taxon>Eukaryota</taxon>
        <taxon>Viridiplantae</taxon>
        <taxon>Streptophyta</taxon>
        <taxon>Embryophyta</taxon>
        <taxon>Tracheophyta</taxon>
        <taxon>Spermatophyta</taxon>
        <taxon>Magnoliopsida</taxon>
        <taxon>eudicotyledons</taxon>
        <taxon>Gunneridae</taxon>
        <taxon>Pentapetalae</taxon>
        <taxon>rosids</taxon>
        <taxon>malvids</taxon>
        <taxon>Myrtales</taxon>
        <taxon>Myrtaceae</taxon>
        <taxon>Myrtoideae</taxon>
        <taxon>Myrteae</taxon>
        <taxon>Australasian group</taxon>
        <taxon>Rhodamnia</taxon>
    </lineage>
</organism>
<dbReference type="SUPFAM" id="SSF47616">
    <property type="entry name" value="GST C-terminal domain-like"/>
    <property type="match status" value="1"/>
</dbReference>
<accession>A0ABM3HN10</accession>
<dbReference type="SUPFAM" id="SSF52833">
    <property type="entry name" value="Thioredoxin-like"/>
    <property type="match status" value="1"/>
</dbReference>
<name>A0ABM3HN10_9MYRT</name>
<dbReference type="Pfam" id="PF00043">
    <property type="entry name" value="GST_C"/>
    <property type="match status" value="1"/>
</dbReference>
<dbReference type="Gene3D" id="1.20.1050.10">
    <property type="match status" value="1"/>
</dbReference>
<evidence type="ECO:0000256" key="5">
    <source>
        <dbReference type="ARBA" id="ARBA00022679"/>
    </source>
</evidence>
<dbReference type="InterPro" id="IPR036249">
    <property type="entry name" value="Thioredoxin-like_sf"/>
</dbReference>
<evidence type="ECO:0000313" key="10">
    <source>
        <dbReference type="RefSeq" id="XP_048137987.1"/>
    </source>
</evidence>
<dbReference type="InterPro" id="IPR010987">
    <property type="entry name" value="Glutathione-S-Trfase_C-like"/>
</dbReference>
<comment type="catalytic activity">
    <reaction evidence="6">
        <text>RX + glutathione = an S-substituted glutathione + a halide anion + H(+)</text>
        <dbReference type="Rhea" id="RHEA:16437"/>
        <dbReference type="ChEBI" id="CHEBI:15378"/>
        <dbReference type="ChEBI" id="CHEBI:16042"/>
        <dbReference type="ChEBI" id="CHEBI:17792"/>
        <dbReference type="ChEBI" id="CHEBI:57925"/>
        <dbReference type="ChEBI" id="CHEBI:90779"/>
        <dbReference type="EC" id="2.5.1.18"/>
    </reaction>
</comment>
<dbReference type="CDD" id="cd03053">
    <property type="entry name" value="GST_N_Phi"/>
    <property type="match status" value="1"/>
</dbReference>
<keyword evidence="9" id="KW-1185">Reference proteome</keyword>
<proteinExistence type="inferred from homology"/>
<dbReference type="Proteomes" id="UP000827889">
    <property type="component" value="Chromosome 7"/>
</dbReference>
<dbReference type="Gene3D" id="3.40.30.10">
    <property type="entry name" value="Glutaredoxin"/>
    <property type="match status" value="1"/>
</dbReference>
<evidence type="ECO:0000256" key="1">
    <source>
        <dbReference type="ARBA" id="ARBA00004514"/>
    </source>
</evidence>
<keyword evidence="4" id="KW-0216">Detoxification</keyword>
<evidence type="ECO:0000313" key="9">
    <source>
        <dbReference type="Proteomes" id="UP000827889"/>
    </source>
</evidence>
<evidence type="ECO:0000256" key="4">
    <source>
        <dbReference type="ARBA" id="ARBA00022575"/>
    </source>
</evidence>
<dbReference type="SFLD" id="SFLDS00019">
    <property type="entry name" value="Glutathione_Transferase_(cytos"/>
    <property type="match status" value="1"/>
</dbReference>
<dbReference type="Pfam" id="PF02798">
    <property type="entry name" value="GST_N"/>
    <property type="match status" value="1"/>
</dbReference>
<feature type="domain" description="GST C-terminal" evidence="8">
    <location>
        <begin position="88"/>
        <end position="215"/>
    </location>
</feature>
<keyword evidence="5" id="KW-0808">Transferase</keyword>
<dbReference type="InterPro" id="IPR004045">
    <property type="entry name" value="Glutathione_S-Trfase_N"/>
</dbReference>
<dbReference type="InterPro" id="IPR036282">
    <property type="entry name" value="Glutathione-S-Trfase_C_sf"/>
</dbReference>
<sequence>MVVKVFGPDCGNPKRVLVCLIEKGVEFETVPLDLFKGENRAPEFLKLQPFGSVPVIQDGDYTLFESRAIARYYAEKYKHQGTDLLGRTIEERGLVEQWLEVEAQSYNPPINDLARKIVVGPLRGLTPDPKLIKENEEKLGKVLDVYEERLSKSKYLAGDFFSLADLSHLPMTQYLVGKMEKEYLIRDRKNVSAWWNDMSSRPSWKKVVELWPGLY</sequence>
<comment type="subcellular location">
    <subcellularLocation>
        <location evidence="1">Cytoplasm</location>
        <location evidence="1">Cytosol</location>
    </subcellularLocation>
</comment>
<dbReference type="RefSeq" id="XP_048137987.1">
    <property type="nucleotide sequence ID" value="XM_048282030.1"/>
</dbReference>
<evidence type="ECO:0000256" key="2">
    <source>
        <dbReference type="ARBA" id="ARBA00010128"/>
    </source>
</evidence>
<dbReference type="PROSITE" id="PS50404">
    <property type="entry name" value="GST_NTER"/>
    <property type="match status" value="1"/>
</dbReference>
<dbReference type="SFLD" id="SFLDG00358">
    <property type="entry name" value="Main_(cytGST)"/>
    <property type="match status" value="1"/>
</dbReference>
<gene>
    <name evidence="10" type="primary">LOC115746804</name>
</gene>
<dbReference type="CDD" id="cd03187">
    <property type="entry name" value="GST_C_Phi"/>
    <property type="match status" value="1"/>
</dbReference>
<dbReference type="InterPro" id="IPR034347">
    <property type="entry name" value="GST_Phi_C"/>
</dbReference>
<evidence type="ECO:0000259" key="7">
    <source>
        <dbReference type="PROSITE" id="PS50404"/>
    </source>
</evidence>
<feature type="domain" description="GST N-terminal" evidence="7">
    <location>
        <begin position="1"/>
        <end position="81"/>
    </location>
</feature>
<reference evidence="10" key="1">
    <citation type="submission" date="2025-08" db="UniProtKB">
        <authorList>
            <consortium name="RefSeq"/>
        </authorList>
    </citation>
    <scope>IDENTIFICATION</scope>
    <source>
        <tissue evidence="10">Leaf</tissue>
    </source>
</reference>
<evidence type="ECO:0000256" key="3">
    <source>
        <dbReference type="ARBA" id="ARBA00012452"/>
    </source>
</evidence>
<dbReference type="PROSITE" id="PS50405">
    <property type="entry name" value="GST_CTER"/>
    <property type="match status" value="1"/>
</dbReference>
<protein>
    <recommendedName>
        <fullName evidence="3">glutathione transferase</fullName>
        <ecNumber evidence="3">2.5.1.18</ecNumber>
    </recommendedName>
</protein>
<dbReference type="InterPro" id="IPR040079">
    <property type="entry name" value="Glutathione_S-Trfase"/>
</dbReference>
<comment type="similarity">
    <text evidence="2">Belongs to the GST superfamily. Phi family.</text>
</comment>
<dbReference type="EC" id="2.5.1.18" evidence="3"/>
<evidence type="ECO:0000259" key="8">
    <source>
        <dbReference type="PROSITE" id="PS50405"/>
    </source>
</evidence>
<dbReference type="GeneID" id="115746804"/>
<evidence type="ECO:0000256" key="6">
    <source>
        <dbReference type="ARBA" id="ARBA00047960"/>
    </source>
</evidence>
<dbReference type="InterPro" id="IPR004046">
    <property type="entry name" value="GST_C"/>
</dbReference>